<evidence type="ECO:0000256" key="9">
    <source>
        <dbReference type="ARBA" id="ARBA00023316"/>
    </source>
</evidence>
<keyword evidence="3" id="KW-0808">Transferase</keyword>
<comment type="subcellular location">
    <subcellularLocation>
        <location evidence="1">Membrane</location>
    </subcellularLocation>
</comment>
<feature type="transmembrane region" description="Helical" evidence="10">
    <location>
        <begin position="12"/>
        <end position="33"/>
    </location>
</feature>
<keyword evidence="5" id="KW-0133">Cell shape</keyword>
<feature type="non-terminal residue" evidence="12">
    <location>
        <position position="167"/>
    </location>
</feature>
<dbReference type="PANTHER" id="PTHR32282">
    <property type="entry name" value="BINDING PROTEIN TRANSPEPTIDASE, PUTATIVE-RELATED"/>
    <property type="match status" value="1"/>
</dbReference>
<feature type="domain" description="Glycosyl transferase family 51" evidence="11">
    <location>
        <begin position="61"/>
        <end position="167"/>
    </location>
</feature>
<dbReference type="InterPro" id="IPR001264">
    <property type="entry name" value="Glyco_trans_51"/>
</dbReference>
<dbReference type="GO" id="GO:0008360">
    <property type="term" value="P:regulation of cell shape"/>
    <property type="evidence" value="ECO:0007669"/>
    <property type="project" value="UniProtKB-KW"/>
</dbReference>
<organism evidence="12 13">
    <name type="scientific">Candidatus Thiodiazotropha taylori</name>
    <dbReference type="NCBI Taxonomy" id="2792791"/>
    <lineage>
        <taxon>Bacteria</taxon>
        <taxon>Pseudomonadati</taxon>
        <taxon>Pseudomonadota</taxon>
        <taxon>Gammaproteobacteria</taxon>
        <taxon>Chromatiales</taxon>
        <taxon>Sedimenticolaceae</taxon>
        <taxon>Candidatus Thiodiazotropha</taxon>
    </lineage>
</organism>
<dbReference type="PANTHER" id="PTHR32282:SF27">
    <property type="entry name" value="PENICILLIN-BINDING PROTEIN 1A"/>
    <property type="match status" value="1"/>
</dbReference>
<dbReference type="GO" id="GO:0030288">
    <property type="term" value="C:outer membrane-bounded periplasmic space"/>
    <property type="evidence" value="ECO:0007669"/>
    <property type="project" value="TreeGrafter"/>
</dbReference>
<keyword evidence="8 10" id="KW-0472">Membrane</keyword>
<keyword evidence="4 10" id="KW-0812">Transmembrane</keyword>
<protein>
    <submittedName>
        <fullName evidence="12">Transglycosylase domain-containing protein</fullName>
    </submittedName>
</protein>
<evidence type="ECO:0000256" key="10">
    <source>
        <dbReference type="SAM" id="Phobius"/>
    </source>
</evidence>
<evidence type="ECO:0000256" key="8">
    <source>
        <dbReference type="ARBA" id="ARBA00023136"/>
    </source>
</evidence>
<dbReference type="GO" id="GO:0008955">
    <property type="term" value="F:peptidoglycan glycosyltransferase activity"/>
    <property type="evidence" value="ECO:0007669"/>
    <property type="project" value="TreeGrafter"/>
</dbReference>
<evidence type="ECO:0000256" key="2">
    <source>
        <dbReference type="ARBA" id="ARBA00004752"/>
    </source>
</evidence>
<dbReference type="SUPFAM" id="SSF53955">
    <property type="entry name" value="Lysozyme-like"/>
    <property type="match status" value="1"/>
</dbReference>
<dbReference type="GO" id="GO:0016020">
    <property type="term" value="C:membrane"/>
    <property type="evidence" value="ECO:0007669"/>
    <property type="project" value="UniProtKB-SubCell"/>
</dbReference>
<dbReference type="Pfam" id="PF00912">
    <property type="entry name" value="Transgly"/>
    <property type="match status" value="1"/>
</dbReference>
<evidence type="ECO:0000313" key="12">
    <source>
        <dbReference type="EMBL" id="MCG7945172.1"/>
    </source>
</evidence>
<reference evidence="12" key="1">
    <citation type="journal article" date="2021" name="Proc. Natl. Acad. Sci. U.S.A.">
        <title>Global biogeography of chemosynthetic symbionts reveals both localized and globally distributed symbiont groups. .</title>
        <authorList>
            <person name="Osvatic J.T."/>
            <person name="Wilkins L.G.E."/>
            <person name="Leibrecht L."/>
            <person name="Leray M."/>
            <person name="Zauner S."/>
            <person name="Polzin J."/>
            <person name="Camacho Y."/>
            <person name="Gros O."/>
            <person name="van Gils J.A."/>
            <person name="Eisen J.A."/>
            <person name="Petersen J.M."/>
            <person name="Yuen B."/>
        </authorList>
    </citation>
    <scope>NUCLEOTIDE SEQUENCE</scope>
    <source>
        <strain evidence="12">MAGclacostrist064TRANS</strain>
    </source>
</reference>
<keyword evidence="7 10" id="KW-1133">Transmembrane helix</keyword>
<evidence type="ECO:0000256" key="7">
    <source>
        <dbReference type="ARBA" id="ARBA00022989"/>
    </source>
</evidence>
<dbReference type="InterPro" id="IPR023346">
    <property type="entry name" value="Lysozyme-like_dom_sf"/>
</dbReference>
<evidence type="ECO:0000313" key="13">
    <source>
        <dbReference type="Proteomes" id="UP000886667"/>
    </source>
</evidence>
<evidence type="ECO:0000256" key="6">
    <source>
        <dbReference type="ARBA" id="ARBA00022984"/>
    </source>
</evidence>
<evidence type="ECO:0000259" key="11">
    <source>
        <dbReference type="Pfam" id="PF00912"/>
    </source>
</evidence>
<dbReference type="Proteomes" id="UP000886667">
    <property type="component" value="Unassembled WGS sequence"/>
</dbReference>
<dbReference type="AlphaFoldDB" id="A0A9E4N2Z3"/>
<dbReference type="InterPro" id="IPR036950">
    <property type="entry name" value="PBP_transglycosylase"/>
</dbReference>
<comment type="caution">
    <text evidence="12">The sequence shown here is derived from an EMBL/GenBank/DDBJ whole genome shotgun (WGS) entry which is preliminary data.</text>
</comment>
<keyword evidence="9" id="KW-0961">Cell wall biogenesis/degradation</keyword>
<dbReference type="GO" id="GO:0009252">
    <property type="term" value="P:peptidoglycan biosynthetic process"/>
    <property type="evidence" value="ECO:0007669"/>
    <property type="project" value="UniProtKB-KW"/>
</dbReference>
<comment type="pathway">
    <text evidence="2">Cell wall biogenesis; peptidoglycan biosynthesis.</text>
</comment>
<keyword evidence="6" id="KW-0573">Peptidoglycan synthesis</keyword>
<accession>A0A9E4N2Z3</accession>
<dbReference type="EMBL" id="JAEPCM010000047">
    <property type="protein sequence ID" value="MCG7945172.1"/>
    <property type="molecule type" value="Genomic_DNA"/>
</dbReference>
<name>A0A9E4N2Z3_9GAMM</name>
<dbReference type="PROSITE" id="PS51257">
    <property type="entry name" value="PROKAR_LIPOPROTEIN"/>
    <property type="match status" value="1"/>
</dbReference>
<sequence>MKSFYRLLRYLVYFLFGLSVIGACSLYGAYLYLEPKLPSIETLKDVRLQVPLRIYSSDHLLIAEFGEKRREPLGYDDIPPRMIQAFLAAEDDRFFQHPGVDYHGIIRAAVQLLLTGERRQGGSTITMQVARNFFLSSEKTYTRKLNEIFLSFKIERLLSKEEILELY</sequence>
<proteinExistence type="predicted"/>
<evidence type="ECO:0000256" key="1">
    <source>
        <dbReference type="ARBA" id="ARBA00004370"/>
    </source>
</evidence>
<dbReference type="GO" id="GO:0071555">
    <property type="term" value="P:cell wall organization"/>
    <property type="evidence" value="ECO:0007669"/>
    <property type="project" value="UniProtKB-KW"/>
</dbReference>
<evidence type="ECO:0000256" key="5">
    <source>
        <dbReference type="ARBA" id="ARBA00022960"/>
    </source>
</evidence>
<evidence type="ECO:0000256" key="3">
    <source>
        <dbReference type="ARBA" id="ARBA00022679"/>
    </source>
</evidence>
<dbReference type="Gene3D" id="1.10.3810.10">
    <property type="entry name" value="Biosynthetic peptidoglycan transglycosylase-like"/>
    <property type="match status" value="1"/>
</dbReference>
<gene>
    <name evidence="12" type="ORF">JAZ07_02365</name>
</gene>
<evidence type="ECO:0000256" key="4">
    <source>
        <dbReference type="ARBA" id="ARBA00022692"/>
    </source>
</evidence>
<dbReference type="InterPro" id="IPR050396">
    <property type="entry name" value="Glycosyltr_51/Transpeptidase"/>
</dbReference>